<dbReference type="InterPro" id="IPR004960">
    <property type="entry name" value="LipA_acyltrans"/>
</dbReference>
<sequence length="296" mass="35457">MQFLVFALTYPLIWIMSRLPMRILYIKSDFFFFLIYHVFGYRKKVVLDNLKLAFPEKTDEERKVISKKFFKHFTDLIMESVKAFSISEKQILKRYKYKNPELVNKFAKEGKSIALVGAHQANWEWSFSLSLILNIDVYGAYTKLNNKYFEKTIRKSREKFGVIGYKTSDTVRGMQKNFSEKKQGAYILLSDQSPQPHKTFYWRNFFNIKVPVHTGAEMLSKKFDLVVINYVSRKVKRGYYETEFQLITDSPKEFDNYKITDIYTDITEANIKQQPEFYLWSHKRFKHRDKVPKEFL</sequence>
<dbReference type="PANTHER" id="PTHR30606:SF10">
    <property type="entry name" value="PHOSPHATIDYLINOSITOL MANNOSIDE ACYLTRANSFERASE"/>
    <property type="match status" value="1"/>
</dbReference>
<dbReference type="GO" id="GO:0005886">
    <property type="term" value="C:plasma membrane"/>
    <property type="evidence" value="ECO:0007669"/>
    <property type="project" value="UniProtKB-SubCell"/>
</dbReference>
<comment type="subcellular location">
    <subcellularLocation>
        <location evidence="1">Cell inner membrane</location>
    </subcellularLocation>
</comment>
<keyword evidence="3" id="KW-0997">Cell inner membrane</keyword>
<dbReference type="CDD" id="cd07984">
    <property type="entry name" value="LPLAT_LABLAT-like"/>
    <property type="match status" value="1"/>
</dbReference>
<evidence type="ECO:0000256" key="6">
    <source>
        <dbReference type="ARBA" id="ARBA00023315"/>
    </source>
</evidence>
<dbReference type="Proteomes" id="UP000515808">
    <property type="component" value="Chromosome"/>
</dbReference>
<protein>
    <submittedName>
        <fullName evidence="7">Lysophospholipid acyltransferase family protein</fullName>
    </submittedName>
</protein>
<evidence type="ECO:0000256" key="1">
    <source>
        <dbReference type="ARBA" id="ARBA00004533"/>
    </source>
</evidence>
<dbReference type="KEGG" id="ppec:H9W90_06610"/>
<evidence type="ECO:0000313" key="7">
    <source>
        <dbReference type="EMBL" id="QNM86783.1"/>
    </source>
</evidence>
<evidence type="ECO:0000313" key="8">
    <source>
        <dbReference type="Proteomes" id="UP000515808"/>
    </source>
</evidence>
<keyword evidence="4 7" id="KW-0808">Transferase</keyword>
<dbReference type="PIRSF" id="PIRSF026649">
    <property type="entry name" value="MsbB"/>
    <property type="match status" value="1"/>
</dbReference>
<dbReference type="GO" id="GO:0009247">
    <property type="term" value="P:glycolipid biosynthetic process"/>
    <property type="evidence" value="ECO:0007669"/>
    <property type="project" value="UniProtKB-ARBA"/>
</dbReference>
<organism evidence="7 8">
    <name type="scientific">Polaribacter pectinis</name>
    <dbReference type="NCBI Taxonomy" id="2738844"/>
    <lineage>
        <taxon>Bacteria</taxon>
        <taxon>Pseudomonadati</taxon>
        <taxon>Bacteroidota</taxon>
        <taxon>Flavobacteriia</taxon>
        <taxon>Flavobacteriales</taxon>
        <taxon>Flavobacteriaceae</taxon>
    </lineage>
</organism>
<name>A0A7G9LDT4_9FLAO</name>
<dbReference type="AlphaFoldDB" id="A0A7G9LDT4"/>
<keyword evidence="6 7" id="KW-0012">Acyltransferase</keyword>
<accession>A0A7G9LDT4</accession>
<evidence type="ECO:0000256" key="4">
    <source>
        <dbReference type="ARBA" id="ARBA00022679"/>
    </source>
</evidence>
<evidence type="ECO:0000256" key="5">
    <source>
        <dbReference type="ARBA" id="ARBA00023136"/>
    </source>
</evidence>
<dbReference type="GO" id="GO:0016746">
    <property type="term" value="F:acyltransferase activity"/>
    <property type="evidence" value="ECO:0007669"/>
    <property type="project" value="UniProtKB-KW"/>
</dbReference>
<dbReference type="Pfam" id="PF03279">
    <property type="entry name" value="Lip_A_acyltrans"/>
    <property type="match status" value="1"/>
</dbReference>
<dbReference type="PANTHER" id="PTHR30606">
    <property type="entry name" value="LIPID A BIOSYNTHESIS LAUROYL ACYLTRANSFERASE"/>
    <property type="match status" value="1"/>
</dbReference>
<gene>
    <name evidence="7" type="ORF">H9W90_06610</name>
</gene>
<proteinExistence type="predicted"/>
<dbReference type="RefSeq" id="WP_187483658.1">
    <property type="nucleotide sequence ID" value="NZ_CP060695.1"/>
</dbReference>
<evidence type="ECO:0000256" key="3">
    <source>
        <dbReference type="ARBA" id="ARBA00022519"/>
    </source>
</evidence>
<evidence type="ECO:0000256" key="2">
    <source>
        <dbReference type="ARBA" id="ARBA00022475"/>
    </source>
</evidence>
<keyword evidence="5" id="KW-0472">Membrane</keyword>
<keyword evidence="2" id="KW-1003">Cell membrane</keyword>
<keyword evidence="8" id="KW-1185">Reference proteome</keyword>
<dbReference type="EMBL" id="CP060695">
    <property type="protein sequence ID" value="QNM86783.1"/>
    <property type="molecule type" value="Genomic_DNA"/>
</dbReference>
<reference evidence="7 8" key="1">
    <citation type="submission" date="2020-08" db="EMBL/GenBank/DDBJ databases">
        <title>Polaribacter sp. L12M9 isolated from gut of the Korean scallop.</title>
        <authorList>
            <person name="Jeong Y.S."/>
        </authorList>
    </citation>
    <scope>NUCLEOTIDE SEQUENCE [LARGE SCALE GENOMIC DNA]</scope>
    <source>
        <strain evidence="7 8">L12M9</strain>
    </source>
</reference>